<organism evidence="3">
    <name type="scientific">Melampsora larici-populina (strain 98AG31 / pathotype 3-4-7)</name>
    <name type="common">Poplar leaf rust fungus</name>
    <dbReference type="NCBI Taxonomy" id="747676"/>
    <lineage>
        <taxon>Eukaryota</taxon>
        <taxon>Fungi</taxon>
        <taxon>Dikarya</taxon>
        <taxon>Basidiomycota</taxon>
        <taxon>Pucciniomycotina</taxon>
        <taxon>Pucciniomycetes</taxon>
        <taxon>Pucciniales</taxon>
        <taxon>Melampsoraceae</taxon>
        <taxon>Melampsora</taxon>
    </lineage>
</organism>
<dbReference type="GeneID" id="18933011"/>
<accession>F4RML1</accession>
<name>F4RML1_MELLP</name>
<gene>
    <name evidence="2" type="ORF">MELLADRAFT_77850</name>
</gene>
<sequence>MLTHLLNLGRILDIHQHQPGILRARPNAKSRSHTTIETIFALFTCSIAKTQSRNLGEQTFYFFGISENTNSTFNLEELIFQPNIKIQEDNPSPPLTQDIDSLLGSTTIEADIGDHTATLEPKPPTLQLSQTTEAAKPPPKTTAPPAVERIITRKRAREQAQTDSNVCNTDEVAKPPLATKTSLSKPIRRITRQVTHEEAVAQSLPGAAAQTLKDSTHPGQALRQKNHARIARDPRTTLSVLLKKYQIHDWLKPFILNLNEVDSDGHCGFRAIAVSIGRPQDDWLYIRQSLVKTLKRLPHIFPDSRLPEERAKLLDRLQTEEPNVLSSNKHWLSMPGIGGVIATTFDRPVLYYEPGHSSQVVFPYLTPINDNTPIFLVWAKCHFASLTLDYKNPKLPVPRVCQTWNRFRSLMASTWLPAYQPMIEQHAAVLAATQNISKGKKKRVLAPISIDGSDA</sequence>
<dbReference type="RefSeq" id="XP_007410273.1">
    <property type="nucleotide sequence ID" value="XM_007410211.1"/>
</dbReference>
<protein>
    <recommendedName>
        <fullName evidence="1">OTU domain-containing protein</fullName>
    </recommendedName>
</protein>
<feature type="domain" description="OTU" evidence="1">
    <location>
        <begin position="256"/>
        <end position="389"/>
    </location>
</feature>
<dbReference type="InterPro" id="IPR003323">
    <property type="entry name" value="OTU_dom"/>
</dbReference>
<dbReference type="Proteomes" id="UP000001072">
    <property type="component" value="Unassembled WGS sequence"/>
</dbReference>
<dbReference type="STRING" id="747676.F4RML1"/>
<evidence type="ECO:0000313" key="2">
    <source>
        <dbReference type="EMBL" id="EGG06439.1"/>
    </source>
</evidence>
<reference evidence="3" key="1">
    <citation type="journal article" date="2011" name="Proc. Natl. Acad. Sci. U.S.A.">
        <title>Obligate biotrophy features unraveled by the genomic analysis of rust fungi.</title>
        <authorList>
            <person name="Duplessis S."/>
            <person name="Cuomo C.A."/>
            <person name="Lin Y.-C."/>
            <person name="Aerts A."/>
            <person name="Tisserant E."/>
            <person name="Veneault-Fourrey C."/>
            <person name="Joly D.L."/>
            <person name="Hacquard S."/>
            <person name="Amselem J."/>
            <person name="Cantarel B.L."/>
            <person name="Chiu R."/>
            <person name="Coutinho P.M."/>
            <person name="Feau N."/>
            <person name="Field M."/>
            <person name="Frey P."/>
            <person name="Gelhaye E."/>
            <person name="Goldberg J."/>
            <person name="Grabherr M.G."/>
            <person name="Kodira C.D."/>
            <person name="Kohler A."/>
            <person name="Kuees U."/>
            <person name="Lindquist E.A."/>
            <person name="Lucas S.M."/>
            <person name="Mago R."/>
            <person name="Mauceli E."/>
            <person name="Morin E."/>
            <person name="Murat C."/>
            <person name="Pangilinan J.L."/>
            <person name="Park R."/>
            <person name="Pearson M."/>
            <person name="Quesneville H."/>
            <person name="Rouhier N."/>
            <person name="Sakthikumar S."/>
            <person name="Salamov A.A."/>
            <person name="Schmutz J."/>
            <person name="Selles B."/>
            <person name="Shapiro H."/>
            <person name="Tanguay P."/>
            <person name="Tuskan G.A."/>
            <person name="Henrissat B."/>
            <person name="Van de Peer Y."/>
            <person name="Rouze P."/>
            <person name="Ellis J.G."/>
            <person name="Dodds P.N."/>
            <person name="Schein J.E."/>
            <person name="Zhong S."/>
            <person name="Hamelin R.C."/>
            <person name="Grigoriev I.V."/>
            <person name="Szabo L.J."/>
            <person name="Martin F."/>
        </authorList>
    </citation>
    <scope>NUCLEOTIDE SEQUENCE [LARGE SCALE GENOMIC DNA]</scope>
    <source>
        <strain evidence="3">98AG31 / pathotype 3-4-7</strain>
    </source>
</reference>
<evidence type="ECO:0000259" key="1">
    <source>
        <dbReference type="PROSITE" id="PS50802"/>
    </source>
</evidence>
<dbReference type="InParanoid" id="F4RML1"/>
<dbReference type="HOGENOM" id="CLU_601401_0_0_1"/>
<dbReference type="AlphaFoldDB" id="F4RML1"/>
<dbReference type="OrthoDB" id="2379842at2759"/>
<evidence type="ECO:0000313" key="3">
    <source>
        <dbReference type="Proteomes" id="UP000001072"/>
    </source>
</evidence>
<keyword evidence="3" id="KW-1185">Reference proteome</keyword>
<dbReference type="KEGG" id="mlr:MELLADRAFT_77850"/>
<dbReference type="Gene3D" id="3.90.70.80">
    <property type="match status" value="1"/>
</dbReference>
<dbReference type="EMBL" id="GL883108">
    <property type="protein sequence ID" value="EGG06439.1"/>
    <property type="molecule type" value="Genomic_DNA"/>
</dbReference>
<dbReference type="PROSITE" id="PS50802">
    <property type="entry name" value="OTU"/>
    <property type="match status" value="1"/>
</dbReference>
<proteinExistence type="predicted"/>
<dbReference type="VEuPathDB" id="FungiDB:MELLADRAFT_77850"/>
<dbReference type="CDD" id="cd22744">
    <property type="entry name" value="OTU"/>
    <property type="match status" value="1"/>
</dbReference>